<feature type="compositionally biased region" description="Polar residues" evidence="1">
    <location>
        <begin position="325"/>
        <end position="340"/>
    </location>
</feature>
<dbReference type="AlphaFoldDB" id="A0A7Y7YCE6"/>
<gene>
    <name evidence="2" type="ORF">HX876_15280</name>
</gene>
<name>A0A7Y7YCE6_9PSED</name>
<comment type="caution">
    <text evidence="2">The sequence shown here is derived from an EMBL/GenBank/DDBJ whole genome shotgun (WGS) entry which is preliminary data.</text>
</comment>
<protein>
    <submittedName>
        <fullName evidence="2">Uncharacterized protein</fullName>
    </submittedName>
</protein>
<feature type="compositionally biased region" description="Basic and acidic residues" evidence="1">
    <location>
        <begin position="351"/>
        <end position="360"/>
    </location>
</feature>
<feature type="compositionally biased region" description="Pro residues" evidence="1">
    <location>
        <begin position="160"/>
        <end position="172"/>
    </location>
</feature>
<feature type="region of interest" description="Disordered" evidence="1">
    <location>
        <begin position="153"/>
        <end position="213"/>
    </location>
</feature>
<dbReference type="RefSeq" id="WP_177061986.1">
    <property type="nucleotide sequence ID" value="NZ_JACAPS010000043.1"/>
</dbReference>
<evidence type="ECO:0000256" key="1">
    <source>
        <dbReference type="SAM" id="MobiDB-lite"/>
    </source>
</evidence>
<evidence type="ECO:0000313" key="2">
    <source>
        <dbReference type="EMBL" id="NWC33763.1"/>
    </source>
</evidence>
<organism evidence="2 3">
    <name type="scientific">Pseudomonas gingeri</name>
    <dbReference type="NCBI Taxonomy" id="117681"/>
    <lineage>
        <taxon>Bacteria</taxon>
        <taxon>Pseudomonadati</taxon>
        <taxon>Pseudomonadota</taxon>
        <taxon>Gammaproteobacteria</taxon>
        <taxon>Pseudomonadales</taxon>
        <taxon>Pseudomonadaceae</taxon>
        <taxon>Pseudomonas</taxon>
    </lineage>
</organism>
<dbReference type="Proteomes" id="UP000520592">
    <property type="component" value="Unassembled WGS sequence"/>
</dbReference>
<feature type="compositionally biased region" description="Basic and acidic residues" evidence="1">
    <location>
        <begin position="279"/>
        <end position="289"/>
    </location>
</feature>
<proteinExistence type="predicted"/>
<dbReference type="EMBL" id="JACAQD010000016">
    <property type="protein sequence ID" value="NWC33763.1"/>
    <property type="molecule type" value="Genomic_DNA"/>
</dbReference>
<reference evidence="2 3" key="1">
    <citation type="submission" date="2020-04" db="EMBL/GenBank/DDBJ databases">
        <title>Molecular characterization of pseudomonads from Agaricus bisporus reveal novel blotch 2 pathogens in Western Europe.</title>
        <authorList>
            <person name="Taparia T."/>
            <person name="Krijger M."/>
            <person name="Haynes E."/>
            <person name="Elpinstone J.G."/>
            <person name="Noble R."/>
            <person name="Van Der Wolf J."/>
        </authorList>
    </citation>
    <scope>NUCLEOTIDE SEQUENCE [LARGE SCALE GENOMIC DNA]</scope>
    <source>
        <strain evidence="2 3">IPO3737</strain>
    </source>
</reference>
<accession>A0A7Y7YCE6</accession>
<feature type="compositionally biased region" description="Polar residues" evidence="1">
    <location>
        <begin position="202"/>
        <end position="213"/>
    </location>
</feature>
<feature type="region of interest" description="Disordered" evidence="1">
    <location>
        <begin position="279"/>
        <end position="360"/>
    </location>
</feature>
<sequence length="360" mass="39875">MGAGSISTAGTTQNTEWFNRSESIKRTELAAQLQVNQKNIKLLTRLVTEVSNVQNVKGGGYLRFNKENGGLYFSPNRSILETFRLRDGGASELPQYMKNFELGKFGKKIKCVTIQENLKNCLASHREHNNELVNSIIKIDVAEQNKLRSVSGRELHDDTLPPPDFNPPPPPVACKNSGASTGVKPIPKPRKRDMDRSLSAPPDNTTKAVDASQSKAILERSQSAPGKNSQAEAVEKMFDRSNSNPTADDSIDSEFDKLFYSDSTLIKMPAEDIEREFEEIFKNEQKTPDDQSAQPASLVKRSKSEAGTNSTPIRKMRKVDLLKNLNRTQSNPENSTTGITEGQVGQMKAFWESRSKPGSA</sequence>
<evidence type="ECO:0000313" key="3">
    <source>
        <dbReference type="Proteomes" id="UP000520592"/>
    </source>
</evidence>